<dbReference type="PANTHER" id="PTHR21310:SF41">
    <property type="entry name" value="3'-PHOSPHOTRANSFERASE, PUTATIVE-RELATED"/>
    <property type="match status" value="1"/>
</dbReference>
<evidence type="ECO:0000256" key="7">
    <source>
        <dbReference type="PIRNR" id="PIRNR000706"/>
    </source>
</evidence>
<dbReference type="Gene3D" id="3.30.200.20">
    <property type="entry name" value="Phosphorylase Kinase, domain 1"/>
    <property type="match status" value="1"/>
</dbReference>
<dbReference type="SUPFAM" id="SSF56112">
    <property type="entry name" value="Protein kinase-like (PK-like)"/>
    <property type="match status" value="1"/>
</dbReference>
<keyword evidence="9" id="KW-0479">Metal-binding</keyword>
<reference evidence="13" key="1">
    <citation type="submission" date="2016-10" db="EMBL/GenBank/DDBJ databases">
        <authorList>
            <person name="Varghese N."/>
            <person name="Submissions S."/>
        </authorList>
    </citation>
    <scope>NUCLEOTIDE SEQUENCE [LARGE SCALE GENOMIC DNA]</scope>
    <source>
        <strain evidence="13">CGMCC 4.7047</strain>
    </source>
</reference>
<dbReference type="EMBL" id="FPAB01000007">
    <property type="protein sequence ID" value="SFT10704.1"/>
    <property type="molecule type" value="Genomic_DNA"/>
</dbReference>
<evidence type="ECO:0000313" key="12">
    <source>
        <dbReference type="EMBL" id="SFT10704.1"/>
    </source>
</evidence>
<dbReference type="STRING" id="1176198.SAMN05444716_107266"/>
<dbReference type="GO" id="GO:0046872">
    <property type="term" value="F:metal ion binding"/>
    <property type="evidence" value="ECO:0007669"/>
    <property type="project" value="UniProtKB-KW"/>
</dbReference>
<dbReference type="NCBIfam" id="NF032896">
    <property type="entry name" value="APH_3pp"/>
    <property type="match status" value="1"/>
</dbReference>
<keyword evidence="6 7" id="KW-0046">Antibiotic resistance</keyword>
<evidence type="ECO:0000256" key="1">
    <source>
        <dbReference type="ARBA" id="ARBA00006219"/>
    </source>
</evidence>
<dbReference type="GO" id="GO:0005524">
    <property type="term" value="F:ATP binding"/>
    <property type="evidence" value="ECO:0007669"/>
    <property type="project" value="UniProtKB-KW"/>
</dbReference>
<dbReference type="GO" id="GO:0016773">
    <property type="term" value="F:phosphotransferase activity, alcohol group as acceptor"/>
    <property type="evidence" value="ECO:0007669"/>
    <property type="project" value="InterPro"/>
</dbReference>
<organism evidence="12 13">
    <name type="scientific">Streptomyces harbinensis</name>
    <dbReference type="NCBI Taxonomy" id="1176198"/>
    <lineage>
        <taxon>Bacteria</taxon>
        <taxon>Bacillati</taxon>
        <taxon>Actinomycetota</taxon>
        <taxon>Actinomycetes</taxon>
        <taxon>Kitasatosporales</taxon>
        <taxon>Streptomycetaceae</taxon>
        <taxon>Streptomyces</taxon>
    </lineage>
</organism>
<keyword evidence="2 7" id="KW-0808">Transferase</keyword>
<dbReference type="InterPro" id="IPR051678">
    <property type="entry name" value="AGP_Transferase"/>
</dbReference>
<feature type="active site" description="Proton acceptor" evidence="8">
    <location>
        <position position="183"/>
    </location>
</feature>
<evidence type="ECO:0000256" key="5">
    <source>
        <dbReference type="ARBA" id="ARBA00022840"/>
    </source>
</evidence>
<dbReference type="PIRSF" id="PIRSF000706">
    <property type="entry name" value="Kanamycin_kin"/>
    <property type="match status" value="1"/>
</dbReference>
<feature type="domain" description="Aminoglycoside phosphotransferase" evidence="11">
    <location>
        <begin position="15"/>
        <end position="247"/>
    </location>
</feature>
<evidence type="ECO:0000256" key="9">
    <source>
        <dbReference type="PIRSR" id="PIRSR000706-2"/>
    </source>
</evidence>
<evidence type="ECO:0000256" key="3">
    <source>
        <dbReference type="ARBA" id="ARBA00022741"/>
    </source>
</evidence>
<dbReference type="GO" id="GO:0046677">
    <property type="term" value="P:response to antibiotic"/>
    <property type="evidence" value="ECO:0007669"/>
    <property type="project" value="UniProtKB-KW"/>
</dbReference>
<keyword evidence="13" id="KW-1185">Reference proteome</keyword>
<dbReference type="CDD" id="cd05150">
    <property type="entry name" value="APH"/>
    <property type="match status" value="1"/>
</dbReference>
<dbReference type="Pfam" id="PF01636">
    <property type="entry name" value="APH"/>
    <property type="match status" value="1"/>
</dbReference>
<evidence type="ECO:0000256" key="4">
    <source>
        <dbReference type="ARBA" id="ARBA00022777"/>
    </source>
</evidence>
<feature type="binding site" evidence="9">
    <location>
        <position position="203"/>
    </location>
    <ligand>
        <name>Mg(2+)</name>
        <dbReference type="ChEBI" id="CHEBI:18420"/>
    </ligand>
</feature>
<evidence type="ECO:0000256" key="6">
    <source>
        <dbReference type="ARBA" id="ARBA00023251"/>
    </source>
</evidence>
<dbReference type="Gene3D" id="3.90.1200.10">
    <property type="match status" value="1"/>
</dbReference>
<dbReference type="Proteomes" id="UP000198873">
    <property type="component" value="Unassembled WGS sequence"/>
</dbReference>
<gene>
    <name evidence="12" type="ORF">SAMN05444716_107266</name>
</gene>
<evidence type="ECO:0000256" key="8">
    <source>
        <dbReference type="PIRSR" id="PIRSR000706-1"/>
    </source>
</evidence>
<keyword evidence="4 7" id="KW-0418">Kinase</keyword>
<protein>
    <submittedName>
        <fullName evidence="12">Streptomycin 3-kinase</fullName>
    </submittedName>
</protein>
<evidence type="ECO:0000259" key="11">
    <source>
        <dbReference type="Pfam" id="PF01636"/>
    </source>
</evidence>
<proteinExistence type="inferred from homology"/>
<dbReference type="InterPro" id="IPR011009">
    <property type="entry name" value="Kinase-like_dom_sf"/>
</dbReference>
<comment type="similarity">
    <text evidence="1 7">Belongs to the aminoglycoside phosphotransferase family.</text>
</comment>
<evidence type="ECO:0000256" key="10">
    <source>
        <dbReference type="SAM" id="MobiDB-lite"/>
    </source>
</evidence>
<dbReference type="PANTHER" id="PTHR21310">
    <property type="entry name" value="AMINOGLYCOSIDE PHOSPHOTRANSFERASE-RELATED-RELATED"/>
    <property type="match status" value="1"/>
</dbReference>
<keyword evidence="3 7" id="KW-0547">Nucleotide-binding</keyword>
<keyword evidence="5 7" id="KW-0067">ATP-binding</keyword>
<evidence type="ECO:0000256" key="2">
    <source>
        <dbReference type="ARBA" id="ARBA00022679"/>
    </source>
</evidence>
<dbReference type="AlphaFoldDB" id="A0A1I6VB04"/>
<name>A0A1I6VB04_9ACTN</name>
<feature type="binding site" evidence="9">
    <location>
        <position position="188"/>
    </location>
    <ligand>
        <name>Mg(2+)</name>
        <dbReference type="ChEBI" id="CHEBI:18420"/>
    </ligand>
</feature>
<dbReference type="GO" id="GO:0016301">
    <property type="term" value="F:kinase activity"/>
    <property type="evidence" value="ECO:0007669"/>
    <property type="project" value="UniProtKB-KW"/>
</dbReference>
<dbReference type="InterPro" id="IPR024165">
    <property type="entry name" value="Kan/Strep_kinase"/>
</dbReference>
<feature type="region of interest" description="Disordered" evidence="10">
    <location>
        <begin position="1"/>
        <end position="20"/>
    </location>
</feature>
<dbReference type="InterPro" id="IPR002575">
    <property type="entry name" value="Aminoglycoside_PTrfase"/>
</dbReference>
<accession>A0A1I6VB04</accession>
<sequence length="259" mass="27716">MTRPDDLWPSAGPWQPVTTGESGAAVFRSADGGRYAKSVTGAERSALAGERDRVIWLAGQGIPGPRVLDWRDTDDGAVLVTSAVPGVPADQVGIGTLRAAWEAIADAVRALHGLPLAGCPAGRDLRTMYRLARDVVARGAVNPEFLSEEQRGTPPAELLARLTPQLDHRLAQEADDAVVCHGDLTLPNILLDPDTARVTGFIDLGRLGRADPYADLALLFGTAREAGLDGAASFTRRYGIAHDPGRERFYRHLDPLTWG</sequence>
<keyword evidence="9" id="KW-0460">Magnesium</keyword>
<evidence type="ECO:0000313" key="13">
    <source>
        <dbReference type="Proteomes" id="UP000198873"/>
    </source>
</evidence>